<gene>
    <name evidence="2" type="ORF">D9Q98_010535</name>
</gene>
<evidence type="ECO:0000313" key="2">
    <source>
        <dbReference type="EMBL" id="KAI3431780.1"/>
    </source>
</evidence>
<reference evidence="2" key="1">
    <citation type="journal article" date="2019" name="Plant J.">
        <title>Chlorella vulgaris genome assembly and annotation reveals the molecular basis for metabolic acclimation to high light conditions.</title>
        <authorList>
            <person name="Cecchin M."/>
            <person name="Marcolungo L."/>
            <person name="Rossato M."/>
            <person name="Girolomoni L."/>
            <person name="Cosentino E."/>
            <person name="Cuine S."/>
            <person name="Li-Beisson Y."/>
            <person name="Delledonne M."/>
            <person name="Ballottari M."/>
        </authorList>
    </citation>
    <scope>NUCLEOTIDE SEQUENCE</scope>
    <source>
        <strain evidence="2">211/11P</strain>
    </source>
</reference>
<dbReference type="AlphaFoldDB" id="A0A9D4TQB8"/>
<evidence type="ECO:0000313" key="3">
    <source>
        <dbReference type="Proteomes" id="UP001055712"/>
    </source>
</evidence>
<reference evidence="2" key="2">
    <citation type="submission" date="2020-11" db="EMBL/GenBank/DDBJ databases">
        <authorList>
            <person name="Cecchin M."/>
            <person name="Marcolungo L."/>
            <person name="Rossato M."/>
            <person name="Girolomoni L."/>
            <person name="Cosentino E."/>
            <person name="Cuine S."/>
            <person name="Li-Beisson Y."/>
            <person name="Delledonne M."/>
            <person name="Ballottari M."/>
        </authorList>
    </citation>
    <scope>NUCLEOTIDE SEQUENCE</scope>
    <source>
        <strain evidence="2">211/11P</strain>
        <tissue evidence="2">Whole cell</tissue>
    </source>
</reference>
<dbReference type="Proteomes" id="UP001055712">
    <property type="component" value="Unassembled WGS sequence"/>
</dbReference>
<comment type="caution">
    <text evidence="2">The sequence shown here is derived from an EMBL/GenBank/DDBJ whole genome shotgun (WGS) entry which is preliminary data.</text>
</comment>
<dbReference type="EMBL" id="SIDB01000006">
    <property type="protein sequence ID" value="KAI3431780.1"/>
    <property type="molecule type" value="Genomic_DNA"/>
</dbReference>
<sequence length="207" mass="22747">MLLEAVGEEAAADCSAFTKLLASSLAHTSLELKQMLKPAREPNNWSKQHIPLQCPPGFRCQWCSALQKFFDDPAQRECSFVVRPGQTQADLQHLHTFRSRVIDGYIDRQLRLSSRSTRVPQLSASRGIHLTGGSIAYTVTKHHPVRTAGQPSSQLVQQHRQLADQWLACMLRLLAVPGATGDNNSTADAAKRSQAETSAQGAKRAAH</sequence>
<keyword evidence="3" id="KW-1185">Reference proteome</keyword>
<evidence type="ECO:0000256" key="1">
    <source>
        <dbReference type="SAM" id="MobiDB-lite"/>
    </source>
</evidence>
<organism evidence="2 3">
    <name type="scientific">Chlorella vulgaris</name>
    <name type="common">Green alga</name>
    <dbReference type="NCBI Taxonomy" id="3077"/>
    <lineage>
        <taxon>Eukaryota</taxon>
        <taxon>Viridiplantae</taxon>
        <taxon>Chlorophyta</taxon>
        <taxon>core chlorophytes</taxon>
        <taxon>Trebouxiophyceae</taxon>
        <taxon>Chlorellales</taxon>
        <taxon>Chlorellaceae</taxon>
        <taxon>Chlorella clade</taxon>
        <taxon>Chlorella</taxon>
    </lineage>
</organism>
<name>A0A9D4TQB8_CHLVU</name>
<protein>
    <submittedName>
        <fullName evidence="2">Uncharacterized protein</fullName>
    </submittedName>
</protein>
<accession>A0A9D4TQB8</accession>
<proteinExistence type="predicted"/>
<feature type="region of interest" description="Disordered" evidence="1">
    <location>
        <begin position="182"/>
        <end position="207"/>
    </location>
</feature>